<feature type="region of interest" description="Disordered" evidence="9">
    <location>
        <begin position="223"/>
        <end position="265"/>
    </location>
</feature>
<feature type="compositionally biased region" description="Basic and acidic residues" evidence="9">
    <location>
        <begin position="226"/>
        <end position="248"/>
    </location>
</feature>
<gene>
    <name evidence="12" type="ORF">Pcinc_007236</name>
</gene>
<proteinExistence type="inferred from homology"/>
<dbReference type="GO" id="GO:0005886">
    <property type="term" value="C:plasma membrane"/>
    <property type="evidence" value="ECO:0007669"/>
    <property type="project" value="UniProtKB-SubCell"/>
</dbReference>
<organism evidence="12 13">
    <name type="scientific">Petrolisthes cinctipes</name>
    <name type="common">Flat porcelain crab</name>
    <dbReference type="NCBI Taxonomy" id="88211"/>
    <lineage>
        <taxon>Eukaryota</taxon>
        <taxon>Metazoa</taxon>
        <taxon>Ecdysozoa</taxon>
        <taxon>Arthropoda</taxon>
        <taxon>Crustacea</taxon>
        <taxon>Multicrustacea</taxon>
        <taxon>Malacostraca</taxon>
        <taxon>Eumalacostraca</taxon>
        <taxon>Eucarida</taxon>
        <taxon>Decapoda</taxon>
        <taxon>Pleocyemata</taxon>
        <taxon>Anomura</taxon>
        <taxon>Galatheoidea</taxon>
        <taxon>Porcellanidae</taxon>
        <taxon>Petrolisthes</taxon>
    </lineage>
</organism>
<keyword evidence="13" id="KW-1185">Reference proteome</keyword>
<accession>A0AAE1G919</accession>
<feature type="transmembrane region" description="Helical" evidence="10">
    <location>
        <begin position="687"/>
        <end position="708"/>
    </location>
</feature>
<dbReference type="PANTHER" id="PTHR48021">
    <property type="match status" value="1"/>
</dbReference>
<feature type="transmembrane region" description="Helical" evidence="10">
    <location>
        <begin position="583"/>
        <end position="604"/>
    </location>
</feature>
<protein>
    <recommendedName>
        <fullName evidence="11">Major facilitator superfamily (MFS) profile domain-containing protein</fullName>
    </recommendedName>
</protein>
<dbReference type="PROSITE" id="PS00217">
    <property type="entry name" value="SUGAR_TRANSPORT_2"/>
    <property type="match status" value="1"/>
</dbReference>
<dbReference type="Gene3D" id="1.20.1250.20">
    <property type="entry name" value="MFS general substrate transporter like domains"/>
    <property type="match status" value="1"/>
</dbReference>
<keyword evidence="3" id="KW-1003">Cell membrane</keyword>
<feature type="transmembrane region" description="Helical" evidence="10">
    <location>
        <begin position="404"/>
        <end position="423"/>
    </location>
</feature>
<dbReference type="GO" id="GO:0022857">
    <property type="term" value="F:transmembrane transporter activity"/>
    <property type="evidence" value="ECO:0007669"/>
    <property type="project" value="InterPro"/>
</dbReference>
<dbReference type="EMBL" id="JAWQEG010000535">
    <property type="protein sequence ID" value="KAK3888763.1"/>
    <property type="molecule type" value="Genomic_DNA"/>
</dbReference>
<dbReference type="FunFam" id="1.20.1250.20:FF:000218">
    <property type="entry name" value="facilitated trehalose transporter Tret1"/>
    <property type="match status" value="1"/>
</dbReference>
<keyword evidence="4" id="KW-0762">Sugar transport</keyword>
<dbReference type="Proteomes" id="UP001286313">
    <property type="component" value="Unassembled WGS sequence"/>
</dbReference>
<dbReference type="InterPro" id="IPR003663">
    <property type="entry name" value="Sugar/inositol_transpt"/>
</dbReference>
<feature type="transmembrane region" description="Helical" evidence="10">
    <location>
        <begin position="557"/>
        <end position="578"/>
    </location>
</feature>
<feature type="transmembrane region" description="Helical" evidence="10">
    <location>
        <begin position="318"/>
        <end position="336"/>
    </location>
</feature>
<evidence type="ECO:0000256" key="10">
    <source>
        <dbReference type="SAM" id="Phobius"/>
    </source>
</evidence>
<keyword evidence="2" id="KW-0813">Transport</keyword>
<comment type="similarity">
    <text evidence="8">Belongs to the major facilitator superfamily. Sugar transporter (TC 2.A.1.1) family. Trehalose transporter subfamily.</text>
</comment>
<feature type="transmembrane region" description="Helical" evidence="10">
    <location>
        <begin position="429"/>
        <end position="450"/>
    </location>
</feature>
<evidence type="ECO:0000256" key="3">
    <source>
        <dbReference type="ARBA" id="ARBA00022475"/>
    </source>
</evidence>
<feature type="region of interest" description="Disordered" evidence="9">
    <location>
        <begin position="43"/>
        <end position="113"/>
    </location>
</feature>
<keyword evidence="7 10" id="KW-0472">Membrane</keyword>
<dbReference type="AlphaFoldDB" id="A0AAE1G919"/>
<comment type="caution">
    <text evidence="12">The sequence shown here is derived from an EMBL/GenBank/DDBJ whole genome shotgun (WGS) entry which is preliminary data.</text>
</comment>
<evidence type="ECO:0000256" key="5">
    <source>
        <dbReference type="ARBA" id="ARBA00022692"/>
    </source>
</evidence>
<feature type="transmembrane region" description="Helical" evidence="10">
    <location>
        <begin position="531"/>
        <end position="551"/>
    </location>
</feature>
<dbReference type="PROSITE" id="PS00216">
    <property type="entry name" value="SUGAR_TRANSPORT_1"/>
    <property type="match status" value="1"/>
</dbReference>
<evidence type="ECO:0000256" key="4">
    <source>
        <dbReference type="ARBA" id="ARBA00022597"/>
    </source>
</evidence>
<dbReference type="InterPro" id="IPR036259">
    <property type="entry name" value="MFS_trans_sf"/>
</dbReference>
<feature type="compositionally biased region" description="Basic and acidic residues" evidence="9">
    <location>
        <begin position="99"/>
        <end position="113"/>
    </location>
</feature>
<dbReference type="InterPro" id="IPR005829">
    <property type="entry name" value="Sugar_transporter_CS"/>
</dbReference>
<evidence type="ECO:0000259" key="11">
    <source>
        <dbReference type="PROSITE" id="PS50850"/>
    </source>
</evidence>
<dbReference type="PROSITE" id="PS50850">
    <property type="entry name" value="MFS"/>
    <property type="match status" value="1"/>
</dbReference>
<evidence type="ECO:0000256" key="2">
    <source>
        <dbReference type="ARBA" id="ARBA00022448"/>
    </source>
</evidence>
<dbReference type="EMBL" id="JAWQEG010000535">
    <property type="protein sequence ID" value="KAK3888764.1"/>
    <property type="molecule type" value="Genomic_DNA"/>
</dbReference>
<feature type="transmembrane region" description="Helical" evidence="10">
    <location>
        <begin position="624"/>
        <end position="649"/>
    </location>
</feature>
<feature type="compositionally biased region" description="Acidic residues" evidence="9">
    <location>
        <begin position="167"/>
        <end position="178"/>
    </location>
</feature>
<evidence type="ECO:0000256" key="9">
    <source>
        <dbReference type="SAM" id="MobiDB-lite"/>
    </source>
</evidence>
<feature type="transmembrane region" description="Helical" evidence="10">
    <location>
        <begin position="661"/>
        <end position="681"/>
    </location>
</feature>
<feature type="transmembrane region" description="Helical" evidence="10">
    <location>
        <begin position="372"/>
        <end position="392"/>
    </location>
</feature>
<name>A0AAE1G919_PETCI</name>
<feature type="compositionally biased region" description="Acidic residues" evidence="9">
    <location>
        <begin position="43"/>
        <end position="98"/>
    </location>
</feature>
<dbReference type="Pfam" id="PF00083">
    <property type="entry name" value="Sugar_tr"/>
    <property type="match status" value="1"/>
</dbReference>
<feature type="transmembrane region" description="Helical" evidence="10">
    <location>
        <begin position="275"/>
        <end position="298"/>
    </location>
</feature>
<evidence type="ECO:0000256" key="6">
    <source>
        <dbReference type="ARBA" id="ARBA00022989"/>
    </source>
</evidence>
<reference evidence="12" key="1">
    <citation type="submission" date="2023-10" db="EMBL/GenBank/DDBJ databases">
        <title>Genome assemblies of two species of porcelain crab, Petrolisthes cinctipes and Petrolisthes manimaculis (Anomura: Porcellanidae).</title>
        <authorList>
            <person name="Angst P."/>
        </authorList>
    </citation>
    <scope>NUCLEOTIDE SEQUENCE</scope>
    <source>
        <strain evidence="12">PB745_01</strain>
        <tissue evidence="12">Gill</tissue>
    </source>
</reference>
<feature type="region of interest" description="Disordered" evidence="9">
    <location>
        <begin position="156"/>
        <end position="180"/>
    </location>
</feature>
<evidence type="ECO:0000313" key="12">
    <source>
        <dbReference type="EMBL" id="KAK3888764.1"/>
    </source>
</evidence>
<dbReference type="PANTHER" id="PTHR48021:SF96">
    <property type="entry name" value="FACILITATED TREHALOSE TRANSPORTER TRET1-1-RELATED"/>
    <property type="match status" value="1"/>
</dbReference>
<feature type="transmembrane region" description="Helical" evidence="10">
    <location>
        <begin position="348"/>
        <end position="366"/>
    </location>
</feature>
<dbReference type="InterPro" id="IPR005828">
    <property type="entry name" value="MFS_sugar_transport-like"/>
</dbReference>
<feature type="domain" description="Major facilitator superfamily (MFS) profile" evidence="11">
    <location>
        <begin position="276"/>
        <end position="715"/>
    </location>
</feature>
<dbReference type="InterPro" id="IPR050549">
    <property type="entry name" value="MFS_Trehalose_Transporter"/>
</dbReference>
<comment type="subcellular location">
    <subcellularLocation>
        <location evidence="1">Cell membrane</location>
        <topology evidence="1">Multi-pass membrane protein</topology>
    </subcellularLocation>
</comment>
<dbReference type="InterPro" id="IPR020846">
    <property type="entry name" value="MFS_dom"/>
</dbReference>
<keyword evidence="6 10" id="KW-1133">Transmembrane helix</keyword>
<evidence type="ECO:0000313" key="13">
    <source>
        <dbReference type="Proteomes" id="UP001286313"/>
    </source>
</evidence>
<evidence type="ECO:0000256" key="1">
    <source>
        <dbReference type="ARBA" id="ARBA00004651"/>
    </source>
</evidence>
<dbReference type="PRINTS" id="PR00171">
    <property type="entry name" value="SUGRTRNSPORT"/>
</dbReference>
<dbReference type="SUPFAM" id="SSF103473">
    <property type="entry name" value="MFS general substrate transporter"/>
    <property type="match status" value="1"/>
</dbReference>
<evidence type="ECO:0000256" key="8">
    <source>
        <dbReference type="ARBA" id="ARBA00024348"/>
    </source>
</evidence>
<sequence length="735" mass="81238">MCCYHISRTGYDASGFPFETSNISLYYLRLCVVLRCDVQNAEEETAENAEEETTENAEEETTENAEEETTENAEEETTENAEEEETEKEEKEEEEEKKEEDVGEYREMEEKNREKIEEYEMGLNTLFEEVESDIEVRPTRISDADCEEEVLSDFVVEKEDLMPAQKEDEDSDAEEEEVQEKIQKEIFEGSGDEDEELEAVRDIFNTTDSLIVRERNVGLKQTTITRAKEDENKDDTQKEEEDRKEMLMKKKKSGEGGEEEEEEKGNKTYLVYQTLTALSIGVGGMVSSVAMGYTSPALPSMRSDPNFDITQEQESWESWVGAVVPAAALVGSLMAGPLVDRFGRRTSLLHLTWPYLLSWVLIATSTGVNGVVLGRLLSGLCVGVQAVVGSVLMPEIVQLDLRNILMLFPAVFGNFGMLLSFWVGEHMNWRELAWLGCMLCLPLIPLLSVLPETPQHLTRTGRRTESLAVLLVIRRTPREAHEEQEVVDTSVKAAAGGGSEGGEEEGLNNNMSLGQVVGGANTWPLSVAAGLMLAQQTTGITAVVFFASSILGGGGAAVLLGVVNFIGTFLGIFAVALVPRRRLLVFSSLVVVGALVILSLHFWMTGGHMGQQEEDTHQTGVVRFVPIVALLSYMLGFAVGWGPVPWVFLGEGLPSAVRGKAAAGVVAVNWASAFIITKTFGWSLTSLGPHMTFLSYAALTTLLFTFLYPRLPETYQQSSAAMDKLYLDTYAKKRE</sequence>
<keyword evidence="5 10" id="KW-0812">Transmembrane</keyword>
<evidence type="ECO:0000256" key="7">
    <source>
        <dbReference type="ARBA" id="ARBA00023136"/>
    </source>
</evidence>